<name>A0A067KNC9_JATCU</name>
<proteinExistence type="predicted"/>
<dbReference type="Proteomes" id="UP000027138">
    <property type="component" value="Unassembled WGS sequence"/>
</dbReference>
<evidence type="ECO:0000256" key="1">
    <source>
        <dbReference type="SAM" id="MobiDB-lite"/>
    </source>
</evidence>
<evidence type="ECO:0000313" key="3">
    <source>
        <dbReference type="Proteomes" id="UP000027138"/>
    </source>
</evidence>
<protein>
    <submittedName>
        <fullName evidence="2">Uncharacterized protein</fullName>
    </submittedName>
</protein>
<dbReference type="OrthoDB" id="1302510at2759"/>
<feature type="region of interest" description="Disordered" evidence="1">
    <location>
        <begin position="1"/>
        <end position="66"/>
    </location>
</feature>
<organism evidence="2 3">
    <name type="scientific">Jatropha curcas</name>
    <name type="common">Barbados nut</name>
    <dbReference type="NCBI Taxonomy" id="180498"/>
    <lineage>
        <taxon>Eukaryota</taxon>
        <taxon>Viridiplantae</taxon>
        <taxon>Streptophyta</taxon>
        <taxon>Embryophyta</taxon>
        <taxon>Tracheophyta</taxon>
        <taxon>Spermatophyta</taxon>
        <taxon>Magnoliopsida</taxon>
        <taxon>eudicotyledons</taxon>
        <taxon>Gunneridae</taxon>
        <taxon>Pentapetalae</taxon>
        <taxon>rosids</taxon>
        <taxon>fabids</taxon>
        <taxon>Malpighiales</taxon>
        <taxon>Euphorbiaceae</taxon>
        <taxon>Crotonoideae</taxon>
        <taxon>Jatropheae</taxon>
        <taxon>Jatropha</taxon>
    </lineage>
</organism>
<sequence length="151" mass="15784">MARGRAFDSDTSCSGSRGGRGLGRSTHGRGGTIPPTSSVSGPVQSSPAAQSPTVQVSPDPHNSLSLGNYTIARKRLVSSQTESEAESRIDEVALYLEAVGGKKKRKVYGIGSQALEFYCGSASHTSAGSTGPQLEHSAEEFTALWARVDDQ</sequence>
<evidence type="ECO:0000313" key="2">
    <source>
        <dbReference type="EMBL" id="KDP36523.1"/>
    </source>
</evidence>
<gene>
    <name evidence="2" type="ORF">JCGZ_08906</name>
</gene>
<keyword evidence="3" id="KW-1185">Reference proteome</keyword>
<feature type="compositionally biased region" description="Polar residues" evidence="1">
    <location>
        <begin position="34"/>
        <end position="66"/>
    </location>
</feature>
<reference evidence="2 3" key="1">
    <citation type="journal article" date="2014" name="PLoS ONE">
        <title>Global Analysis of Gene Expression Profiles in Physic Nut (Jatropha curcas L.) Seedlings Exposed to Salt Stress.</title>
        <authorList>
            <person name="Zhang L."/>
            <person name="Zhang C."/>
            <person name="Wu P."/>
            <person name="Chen Y."/>
            <person name="Li M."/>
            <person name="Jiang H."/>
            <person name="Wu G."/>
        </authorList>
    </citation>
    <scope>NUCLEOTIDE SEQUENCE [LARGE SCALE GENOMIC DNA]</scope>
    <source>
        <strain evidence="3">cv. GZQX0401</strain>
        <tissue evidence="2">Young leaves</tissue>
    </source>
</reference>
<accession>A0A067KNC9</accession>
<dbReference type="EMBL" id="KK914429">
    <property type="protein sequence ID" value="KDP36523.1"/>
    <property type="molecule type" value="Genomic_DNA"/>
</dbReference>
<dbReference type="AlphaFoldDB" id="A0A067KNC9"/>